<keyword evidence="6" id="KW-1185">Reference proteome</keyword>
<protein>
    <recommendedName>
        <fullName evidence="7">Transmembrane and coiled-coil domain-containing protein 4</fullName>
    </recommendedName>
</protein>
<dbReference type="STRING" id="29760.F6GWS7"/>
<name>F6GWS7_VITVI</name>
<dbReference type="EMBL" id="FN594959">
    <property type="protein sequence ID" value="CCB44412.1"/>
    <property type="molecule type" value="Genomic_DNA"/>
</dbReference>
<dbReference type="Pfam" id="PF05277">
    <property type="entry name" value="DUF726"/>
    <property type="match status" value="1"/>
</dbReference>
<gene>
    <name evidence="5" type="ordered locus">VIT_04s0023g02520</name>
</gene>
<evidence type="ECO:0000313" key="5">
    <source>
        <dbReference type="EMBL" id="CCB44412.1"/>
    </source>
</evidence>
<organism evidence="5 6">
    <name type="scientific">Vitis vinifera</name>
    <name type="common">Grape</name>
    <dbReference type="NCBI Taxonomy" id="29760"/>
    <lineage>
        <taxon>Eukaryota</taxon>
        <taxon>Viridiplantae</taxon>
        <taxon>Streptophyta</taxon>
        <taxon>Embryophyta</taxon>
        <taxon>Tracheophyta</taxon>
        <taxon>Spermatophyta</taxon>
        <taxon>Magnoliopsida</taxon>
        <taxon>eudicotyledons</taxon>
        <taxon>Gunneridae</taxon>
        <taxon>Pentapetalae</taxon>
        <taxon>rosids</taxon>
        <taxon>Vitales</taxon>
        <taxon>Vitaceae</taxon>
        <taxon>Viteae</taxon>
        <taxon>Vitis</taxon>
    </lineage>
</organism>
<keyword evidence="4" id="KW-0472">Membrane</keyword>
<sequence>MNKPVTLTGYSLGARVIFKCLQYLAKTEQNGMHDSLIGPWGSLKDHCGVFPLKERGKWTG</sequence>
<proteinExistence type="predicted"/>
<evidence type="ECO:0000256" key="1">
    <source>
        <dbReference type="ARBA" id="ARBA00004141"/>
    </source>
</evidence>
<dbReference type="GO" id="GO:0016020">
    <property type="term" value="C:membrane"/>
    <property type="evidence" value="ECO:0007669"/>
    <property type="project" value="UniProtKB-SubCell"/>
</dbReference>
<reference evidence="6" key="1">
    <citation type="journal article" date="2007" name="Nature">
        <title>The grapevine genome sequence suggests ancestral hexaploidization in major angiosperm phyla.</title>
        <authorList>
            <consortium name="The French-Italian Public Consortium for Grapevine Genome Characterization."/>
            <person name="Jaillon O."/>
            <person name="Aury J.-M."/>
            <person name="Noel B."/>
            <person name="Policriti A."/>
            <person name="Clepet C."/>
            <person name="Casagrande A."/>
            <person name="Choisne N."/>
            <person name="Aubourg S."/>
            <person name="Vitulo N."/>
            <person name="Jubin C."/>
            <person name="Vezzi A."/>
            <person name="Legeai F."/>
            <person name="Hugueney P."/>
            <person name="Dasilva C."/>
            <person name="Horner D."/>
            <person name="Mica E."/>
            <person name="Jublot D."/>
            <person name="Poulain J."/>
            <person name="Bruyere C."/>
            <person name="Billault A."/>
            <person name="Segurens B."/>
            <person name="Gouyvenoux M."/>
            <person name="Ugarte E."/>
            <person name="Cattonaro F."/>
            <person name="Anthouard V."/>
            <person name="Vico V."/>
            <person name="Del Fabbro C."/>
            <person name="Alaux M."/>
            <person name="Di Gaspero G."/>
            <person name="Dumas V."/>
            <person name="Felice N."/>
            <person name="Paillard S."/>
            <person name="Juman I."/>
            <person name="Moroldo M."/>
            <person name="Scalabrin S."/>
            <person name="Canaguier A."/>
            <person name="Le Clainche I."/>
            <person name="Malacrida G."/>
            <person name="Durand E."/>
            <person name="Pesole G."/>
            <person name="Laucou V."/>
            <person name="Chatelet P."/>
            <person name="Merdinoglu D."/>
            <person name="Delledonne M."/>
            <person name="Pezzotti M."/>
            <person name="Lecharny A."/>
            <person name="Scarpelli C."/>
            <person name="Artiguenave F."/>
            <person name="Pe M.E."/>
            <person name="Valle G."/>
            <person name="Morgante M."/>
            <person name="Caboche M."/>
            <person name="Adam-Blondon A.-F."/>
            <person name="Weissenbach J."/>
            <person name="Quetier F."/>
            <person name="Wincker P."/>
        </authorList>
    </citation>
    <scope>NUCLEOTIDE SEQUENCE [LARGE SCALE GENOMIC DNA]</scope>
    <source>
        <strain evidence="6">cv. Pinot noir / PN40024</strain>
    </source>
</reference>
<dbReference type="AlphaFoldDB" id="F6GWS7"/>
<evidence type="ECO:0000256" key="2">
    <source>
        <dbReference type="ARBA" id="ARBA00022692"/>
    </source>
</evidence>
<evidence type="ECO:0008006" key="7">
    <source>
        <dbReference type="Google" id="ProtNLM"/>
    </source>
</evidence>
<dbReference type="HOGENOM" id="CLU_2946369_0_0_1"/>
<comment type="subcellular location">
    <subcellularLocation>
        <location evidence="1">Membrane</location>
        <topology evidence="1">Multi-pass membrane protein</topology>
    </subcellularLocation>
</comment>
<evidence type="ECO:0000313" key="6">
    <source>
        <dbReference type="Proteomes" id="UP000009183"/>
    </source>
</evidence>
<dbReference type="Proteomes" id="UP000009183">
    <property type="component" value="Chromosome 4"/>
</dbReference>
<evidence type="ECO:0000256" key="4">
    <source>
        <dbReference type="ARBA" id="ARBA00023136"/>
    </source>
</evidence>
<evidence type="ECO:0000256" key="3">
    <source>
        <dbReference type="ARBA" id="ARBA00022989"/>
    </source>
</evidence>
<keyword evidence="2" id="KW-0812">Transmembrane</keyword>
<dbReference type="InterPro" id="IPR007941">
    <property type="entry name" value="DUF726"/>
</dbReference>
<dbReference type="InParanoid" id="F6GWS7"/>
<keyword evidence="3" id="KW-1133">Transmembrane helix</keyword>
<accession>F6GWS7</accession>
<dbReference type="PaxDb" id="29760-VIT_04s0023g02520.t01"/>